<feature type="compositionally biased region" description="Low complexity" evidence="4">
    <location>
        <begin position="50"/>
        <end position="60"/>
    </location>
</feature>
<organism evidence="5 6">
    <name type="scientific">Geosmithia morbida</name>
    <dbReference type="NCBI Taxonomy" id="1094350"/>
    <lineage>
        <taxon>Eukaryota</taxon>
        <taxon>Fungi</taxon>
        <taxon>Dikarya</taxon>
        <taxon>Ascomycota</taxon>
        <taxon>Pezizomycotina</taxon>
        <taxon>Sordariomycetes</taxon>
        <taxon>Hypocreomycetidae</taxon>
        <taxon>Hypocreales</taxon>
        <taxon>Bionectriaceae</taxon>
        <taxon>Geosmithia</taxon>
    </lineage>
</organism>
<evidence type="ECO:0000313" key="6">
    <source>
        <dbReference type="Proteomes" id="UP000749293"/>
    </source>
</evidence>
<dbReference type="InterPro" id="IPR018130">
    <property type="entry name" value="Ribosomal_uS2_CS"/>
</dbReference>
<dbReference type="GeneID" id="55967494"/>
<comment type="caution">
    <text evidence="5">The sequence shown here is derived from an EMBL/GenBank/DDBJ whole genome shotgun (WGS) entry which is preliminary data.</text>
</comment>
<dbReference type="InterPro" id="IPR001865">
    <property type="entry name" value="Ribosomal_uS2"/>
</dbReference>
<dbReference type="EMBL" id="JAANYQ010000002">
    <property type="protein sequence ID" value="KAF4126018.1"/>
    <property type="molecule type" value="Genomic_DNA"/>
</dbReference>
<dbReference type="NCBIfam" id="TIGR01011">
    <property type="entry name" value="rpsB_bact"/>
    <property type="match status" value="1"/>
</dbReference>
<name>A0A9P5D3B8_9HYPO</name>
<accession>A0A9P5D3B8</accession>
<dbReference type="SUPFAM" id="SSF52313">
    <property type="entry name" value="Ribosomal protein S2"/>
    <property type="match status" value="1"/>
</dbReference>
<dbReference type="Proteomes" id="UP000749293">
    <property type="component" value="Unassembled WGS sequence"/>
</dbReference>
<dbReference type="GO" id="GO:0003735">
    <property type="term" value="F:structural constituent of ribosome"/>
    <property type="evidence" value="ECO:0007669"/>
    <property type="project" value="InterPro"/>
</dbReference>
<dbReference type="CDD" id="cd01425">
    <property type="entry name" value="RPS2"/>
    <property type="match status" value="1"/>
</dbReference>
<dbReference type="InterPro" id="IPR005706">
    <property type="entry name" value="Ribosomal_uS2_bac/mit/plastid"/>
</dbReference>
<comment type="similarity">
    <text evidence="1">Belongs to the universal ribosomal protein uS2 family.</text>
</comment>
<evidence type="ECO:0000256" key="3">
    <source>
        <dbReference type="ARBA" id="ARBA00023274"/>
    </source>
</evidence>
<dbReference type="PROSITE" id="PS00962">
    <property type="entry name" value="RIBOSOMAL_S2_1"/>
    <property type="match status" value="1"/>
</dbReference>
<protein>
    <submittedName>
        <fullName evidence="5">Small subunit ribosomal protein S2</fullName>
    </submittedName>
</protein>
<gene>
    <name evidence="5" type="ORF">GMORB2_1264</name>
</gene>
<dbReference type="OrthoDB" id="2320368at2759"/>
<dbReference type="GO" id="GO:0005763">
    <property type="term" value="C:mitochondrial small ribosomal subunit"/>
    <property type="evidence" value="ECO:0007669"/>
    <property type="project" value="TreeGrafter"/>
</dbReference>
<sequence>MIARSAIVRNGRRTLSRPVSLVQQYSTPTRRNEPVSTSTLTPPPVDGAHQFQPQQQQGPRSSRRKQFKYAQESILSLGIDSGNAHQGRSWTRAHNVGGVEMTPREQWKEFQRVQRTTKKLGSELTRRYSPTELLANPPAAEEVSLELLMASQTHMGHNKAQWNPANSRYIYGVREDTHVIALETTLAHLRRAARVVEDVAYRGGIILFVGTRNGQMEVVTSAAERAGAYHVFTKWAPGSITNRDVMLQGHATKVVDENDKTVDGFDLYNVTSQPLMPDLVVCLNPLENYTLLYECGLKTIPTIGIIDTDADPTWVTYTIPANDDSLRSVAIIGGVLGRAGQRGQERRKRDSSMGAVPWETSQELASYMASENSAALRKRKDVMGKMQQYQALNMEETQLLYSQKAADAVPTSTPVSEDALLDIMGQAAGEAEAEAKADTSTSTTAAASIEAQLDAVKSQTADVEKTMRG</sequence>
<dbReference type="PRINTS" id="PR00395">
    <property type="entry name" value="RIBOSOMALS2"/>
</dbReference>
<reference evidence="5" key="1">
    <citation type="submission" date="2020-03" db="EMBL/GenBank/DDBJ databases">
        <title>Site-based positive gene gene selection in Geosmithia morbida across the United States reveals a broad range of putative effectors and factors for local host and environmental adapation.</title>
        <authorList>
            <person name="Onufrak A."/>
            <person name="Murdoch R.W."/>
            <person name="Gazis R."/>
            <person name="Huff M."/>
            <person name="Staton M."/>
            <person name="Klingeman W."/>
            <person name="Hadziabdic D."/>
        </authorList>
    </citation>
    <scope>NUCLEOTIDE SEQUENCE</scope>
    <source>
        <strain evidence="5">1262</strain>
    </source>
</reference>
<dbReference type="Gene3D" id="3.40.50.10490">
    <property type="entry name" value="Glucose-6-phosphate isomerase like protein, domain 1"/>
    <property type="match status" value="1"/>
</dbReference>
<dbReference type="PANTHER" id="PTHR12534">
    <property type="entry name" value="30S RIBOSOMAL PROTEIN S2 PROKARYOTIC AND ORGANELLAR"/>
    <property type="match status" value="1"/>
</dbReference>
<dbReference type="InterPro" id="IPR023591">
    <property type="entry name" value="Ribosomal_uS2_flav_dom_sf"/>
</dbReference>
<dbReference type="GO" id="GO:0006412">
    <property type="term" value="P:translation"/>
    <property type="evidence" value="ECO:0007669"/>
    <property type="project" value="InterPro"/>
</dbReference>
<dbReference type="AlphaFoldDB" id="A0A9P5D3B8"/>
<dbReference type="HAMAP" id="MF_00291_B">
    <property type="entry name" value="Ribosomal_uS2_B"/>
    <property type="match status" value="1"/>
</dbReference>
<dbReference type="Pfam" id="PF00318">
    <property type="entry name" value="Ribosomal_S2"/>
    <property type="match status" value="1"/>
</dbReference>
<proteinExistence type="inferred from homology"/>
<dbReference type="PANTHER" id="PTHR12534:SF0">
    <property type="entry name" value="SMALL RIBOSOMAL SUBUNIT PROTEIN US2M"/>
    <property type="match status" value="1"/>
</dbReference>
<evidence type="ECO:0000313" key="5">
    <source>
        <dbReference type="EMBL" id="KAF4126018.1"/>
    </source>
</evidence>
<dbReference type="RefSeq" id="XP_035324670.1">
    <property type="nucleotide sequence ID" value="XM_035463246.1"/>
</dbReference>
<evidence type="ECO:0000256" key="1">
    <source>
        <dbReference type="ARBA" id="ARBA00006242"/>
    </source>
</evidence>
<keyword evidence="3" id="KW-0687">Ribonucleoprotein</keyword>
<keyword evidence="2 5" id="KW-0689">Ribosomal protein</keyword>
<evidence type="ECO:0000256" key="4">
    <source>
        <dbReference type="SAM" id="MobiDB-lite"/>
    </source>
</evidence>
<keyword evidence="6" id="KW-1185">Reference proteome</keyword>
<feature type="region of interest" description="Disordered" evidence="4">
    <location>
        <begin position="18"/>
        <end position="65"/>
    </location>
</feature>
<evidence type="ECO:0000256" key="2">
    <source>
        <dbReference type="ARBA" id="ARBA00022980"/>
    </source>
</evidence>